<dbReference type="EMBL" id="JAQQWL010000003">
    <property type="protein sequence ID" value="KAK8079291.1"/>
    <property type="molecule type" value="Genomic_DNA"/>
</dbReference>
<name>A0ABR1W722_9PEZI</name>
<dbReference type="Proteomes" id="UP001480595">
    <property type="component" value="Unassembled WGS sequence"/>
</dbReference>
<evidence type="ECO:0000313" key="3">
    <source>
        <dbReference type="Proteomes" id="UP001480595"/>
    </source>
</evidence>
<evidence type="ECO:0000313" key="2">
    <source>
        <dbReference type="EMBL" id="KAK8079291.1"/>
    </source>
</evidence>
<protein>
    <submittedName>
        <fullName evidence="2">Uncharacterized protein</fullName>
    </submittedName>
</protein>
<organism evidence="2 3">
    <name type="scientific">Apiospora phragmitis</name>
    <dbReference type="NCBI Taxonomy" id="2905665"/>
    <lineage>
        <taxon>Eukaryota</taxon>
        <taxon>Fungi</taxon>
        <taxon>Dikarya</taxon>
        <taxon>Ascomycota</taxon>
        <taxon>Pezizomycotina</taxon>
        <taxon>Sordariomycetes</taxon>
        <taxon>Xylariomycetidae</taxon>
        <taxon>Amphisphaeriales</taxon>
        <taxon>Apiosporaceae</taxon>
        <taxon>Apiospora</taxon>
    </lineage>
</organism>
<gene>
    <name evidence="2" type="ORF">PG994_003098</name>
</gene>
<dbReference type="GeneID" id="92087570"/>
<keyword evidence="3" id="KW-1185">Reference proteome</keyword>
<comment type="caution">
    <text evidence="2">The sequence shown here is derived from an EMBL/GenBank/DDBJ whole genome shotgun (WGS) entry which is preliminary data.</text>
</comment>
<dbReference type="RefSeq" id="XP_066720362.1">
    <property type="nucleotide sequence ID" value="XM_066854507.1"/>
</dbReference>
<sequence length="76" mass="8255">MRCSLRDMIGGINYNGEYPFKGTGTLAHWQPTAKSSANPCQVVDRKHRGIKNAQEVGTPSSDILAEQVVSKTTLPP</sequence>
<proteinExistence type="predicted"/>
<reference evidence="2 3" key="1">
    <citation type="submission" date="2023-01" db="EMBL/GenBank/DDBJ databases">
        <title>Analysis of 21 Apiospora genomes using comparative genomics revels a genus with tremendous synthesis potential of carbohydrate active enzymes and secondary metabolites.</title>
        <authorList>
            <person name="Sorensen T."/>
        </authorList>
    </citation>
    <scope>NUCLEOTIDE SEQUENCE [LARGE SCALE GENOMIC DNA]</scope>
    <source>
        <strain evidence="2 3">CBS 135458</strain>
    </source>
</reference>
<feature type="region of interest" description="Disordered" evidence="1">
    <location>
        <begin position="52"/>
        <end position="76"/>
    </location>
</feature>
<accession>A0ABR1W722</accession>
<evidence type="ECO:0000256" key="1">
    <source>
        <dbReference type="SAM" id="MobiDB-lite"/>
    </source>
</evidence>